<dbReference type="AlphaFoldDB" id="A0AAV2SWT5"/>
<accession>A0AAV2SWT5</accession>
<organism evidence="1 2">
    <name type="scientific">Meganyctiphanes norvegica</name>
    <name type="common">Northern krill</name>
    <name type="synonym">Thysanopoda norvegica</name>
    <dbReference type="NCBI Taxonomy" id="48144"/>
    <lineage>
        <taxon>Eukaryota</taxon>
        <taxon>Metazoa</taxon>
        <taxon>Ecdysozoa</taxon>
        <taxon>Arthropoda</taxon>
        <taxon>Crustacea</taxon>
        <taxon>Multicrustacea</taxon>
        <taxon>Malacostraca</taxon>
        <taxon>Eumalacostraca</taxon>
        <taxon>Eucarida</taxon>
        <taxon>Euphausiacea</taxon>
        <taxon>Euphausiidae</taxon>
        <taxon>Meganyctiphanes</taxon>
    </lineage>
</organism>
<keyword evidence="2" id="KW-1185">Reference proteome</keyword>
<reference evidence="1 2" key="1">
    <citation type="submission" date="2024-05" db="EMBL/GenBank/DDBJ databases">
        <authorList>
            <person name="Wallberg A."/>
        </authorList>
    </citation>
    <scope>NUCLEOTIDE SEQUENCE [LARGE SCALE GENOMIC DNA]</scope>
</reference>
<evidence type="ECO:0000313" key="2">
    <source>
        <dbReference type="Proteomes" id="UP001497623"/>
    </source>
</evidence>
<protein>
    <submittedName>
        <fullName evidence="1">Uncharacterized protein</fullName>
    </submittedName>
</protein>
<comment type="caution">
    <text evidence="1">The sequence shown here is derived from an EMBL/GenBank/DDBJ whole genome shotgun (WGS) entry which is preliminary data.</text>
</comment>
<dbReference type="Proteomes" id="UP001497623">
    <property type="component" value="Unassembled WGS sequence"/>
</dbReference>
<gene>
    <name evidence="1" type="ORF">MNOR_LOCUS41401</name>
</gene>
<evidence type="ECO:0000313" key="1">
    <source>
        <dbReference type="EMBL" id="CAL4248120.1"/>
    </source>
</evidence>
<dbReference type="EMBL" id="CAXKWB010151369">
    <property type="protein sequence ID" value="CAL4248120.1"/>
    <property type="molecule type" value="Genomic_DNA"/>
</dbReference>
<proteinExistence type="predicted"/>
<sequence length="687" mass="78027">MLGILKKPSVTLSKCFWLRIHFHHSLTRKAVKFKYEHKKDLFQNAYASYPVNIFVCNSSNHILHPNIKVSQSLSKNKNLPLSSLDKFPQPSSKFEEEISVIADTEEPLPSMKLKQENIYLFKSIKAISDAEDLLQFYEDNSGIMNDQHSIEALAKLKNLVTQGKENASIIKENPIFVKLAHSIWKCSPTLDTDELLTILGSLIVLEVPARSKIIQKILQLLRNSMNNMNEKEVVFFYFLLGKLPCVGLTKMLKEAIPLLLDNLMQHEIKDVTLTLNDYSKMLAIYANGGGGNISALLTEIYEHGAMTVNDPVKSILWNILDAQNNLHTLTKEENEKINVLTEECLEVLATCLDKLKVGEIIKTLHKLGTNHGRKNPSRLNLNFFNSVTLMITSAECRIRAKCRILSFCKKLGYVSITLNHHIIDEILKYSEEALTITDNDFDDVIRALAIAGHDHPNLFQSLDILMQHKKVQEKEINKYWLNTSLDLLALDYVNNEIVHECVDKKNIKKYFTDYSLNLLLFDQTLALKKTNFRVPEEFLMHGKKLCLDFQPKPSKLSNLLIQIFGDDQFIPGVITNECIYIDHLLIMNSCGQIESIKVEKQNKTGITVNDIEITSSSQVIAILDVPPRCVLMPSDQVISTIRLKQQILEANGYIVLLILDNVLQRLTDIEQSSFIKAQLTSIGANLI</sequence>
<name>A0AAV2SWT5_MEGNR</name>